<protein>
    <submittedName>
        <fullName evidence="1">Uncharacterized protein</fullName>
    </submittedName>
</protein>
<reference evidence="1 2" key="1">
    <citation type="submission" date="2013-10" db="EMBL/GenBank/DDBJ databases">
        <title>Whole Genome Shotgun Sequence of Photorhabdus temperata J3.</title>
        <authorList>
            <person name="Park G.-S."/>
            <person name="Hong S.-J."/>
            <person name="Shin J.-H."/>
        </authorList>
    </citation>
    <scope>NUCLEOTIDE SEQUENCE [LARGE SCALE GENOMIC DNA]</scope>
    <source>
        <strain evidence="1 2">J3</strain>
    </source>
</reference>
<keyword evidence="2" id="KW-1185">Reference proteome</keyword>
<name>U7QTT1_PHOTE</name>
<gene>
    <name evidence="1" type="ORF">O185_24555</name>
</gene>
<evidence type="ECO:0000313" key="1">
    <source>
        <dbReference type="EMBL" id="ERT10485.1"/>
    </source>
</evidence>
<dbReference type="EMBL" id="AXDT01000313">
    <property type="protein sequence ID" value="ERT10485.1"/>
    <property type="molecule type" value="Genomic_DNA"/>
</dbReference>
<proteinExistence type="predicted"/>
<accession>U7QTT1</accession>
<dbReference type="AlphaFoldDB" id="U7QTT1"/>
<dbReference type="Proteomes" id="UP000017133">
    <property type="component" value="Unassembled WGS sequence"/>
</dbReference>
<organism evidence="1 2">
    <name type="scientific">Photorhabdus temperata J3</name>
    <dbReference type="NCBI Taxonomy" id="1389415"/>
    <lineage>
        <taxon>Bacteria</taxon>
        <taxon>Pseudomonadati</taxon>
        <taxon>Pseudomonadota</taxon>
        <taxon>Gammaproteobacteria</taxon>
        <taxon>Enterobacterales</taxon>
        <taxon>Morganellaceae</taxon>
        <taxon>Photorhabdus</taxon>
    </lineage>
</organism>
<comment type="caution">
    <text evidence="1">The sequence shown here is derived from an EMBL/GenBank/DDBJ whole genome shotgun (WGS) entry which is preliminary data.</text>
</comment>
<evidence type="ECO:0000313" key="2">
    <source>
        <dbReference type="Proteomes" id="UP000017133"/>
    </source>
</evidence>
<sequence length="33" mass="3316">MAPSSYIIRTGVTTQFPGAFIGIVVGNCGVMAG</sequence>